<dbReference type="GO" id="GO:0016798">
    <property type="term" value="F:hydrolase activity, acting on glycosyl bonds"/>
    <property type="evidence" value="ECO:0007669"/>
    <property type="project" value="UniProtKB-KW"/>
</dbReference>
<evidence type="ECO:0000256" key="2">
    <source>
        <dbReference type="ARBA" id="ARBA00022801"/>
    </source>
</evidence>
<protein>
    <recommendedName>
        <fullName evidence="6">Pseudouridine-5'-phosphate glycosidase</fullName>
        <shortName evidence="6">PsiMP glycosidase</shortName>
        <ecNumber evidence="6">4.2.1.70</ecNumber>
    </recommendedName>
</protein>
<dbReference type="GO" id="GO:0004730">
    <property type="term" value="F:pseudouridylate synthase activity"/>
    <property type="evidence" value="ECO:0007669"/>
    <property type="project" value="UniProtKB-UniRule"/>
</dbReference>
<feature type="binding site" evidence="6">
    <location>
        <position position="135"/>
    </location>
    <ligand>
        <name>substrate</name>
    </ligand>
</feature>
<comment type="similarity">
    <text evidence="6">Belongs to the pseudouridine-5'-phosphate glycosidase family.</text>
</comment>
<keyword evidence="9" id="KW-1185">Reference proteome</keyword>
<feature type="active site" description="Proton donor" evidence="6">
    <location>
        <position position="54"/>
    </location>
</feature>
<feature type="binding site" evidence="6">
    <location>
        <position position="115"/>
    </location>
    <ligand>
        <name>substrate</name>
    </ligand>
</feature>
<dbReference type="EC" id="4.2.1.70" evidence="6"/>
<organism evidence="8 9">
    <name type="scientific">Micromonospora pisi</name>
    <dbReference type="NCBI Taxonomy" id="589240"/>
    <lineage>
        <taxon>Bacteria</taxon>
        <taxon>Bacillati</taxon>
        <taxon>Actinomycetota</taxon>
        <taxon>Actinomycetes</taxon>
        <taxon>Micromonosporales</taxon>
        <taxon>Micromonosporaceae</taxon>
        <taxon>Micromonospora</taxon>
    </lineage>
</organism>
<dbReference type="PANTHER" id="PTHR42909:SF1">
    <property type="entry name" value="CARBOHYDRATE KINASE PFKB DOMAIN-CONTAINING PROTEIN"/>
    <property type="match status" value="1"/>
</dbReference>
<evidence type="ECO:0000256" key="4">
    <source>
        <dbReference type="ARBA" id="ARBA00023239"/>
    </source>
</evidence>
<dbReference type="EMBL" id="RBKT01000001">
    <property type="protein sequence ID" value="RKR90931.1"/>
    <property type="molecule type" value="Genomic_DNA"/>
</dbReference>
<reference evidence="8 9" key="1">
    <citation type="submission" date="2018-10" db="EMBL/GenBank/DDBJ databases">
        <title>Sequencing the genomes of 1000 actinobacteria strains.</title>
        <authorList>
            <person name="Klenk H.-P."/>
        </authorList>
    </citation>
    <scope>NUCLEOTIDE SEQUENCE [LARGE SCALE GENOMIC DNA]</scope>
    <source>
        <strain evidence="8 9">DSM 45175</strain>
    </source>
</reference>
<evidence type="ECO:0000313" key="8">
    <source>
        <dbReference type="EMBL" id="RKR90931.1"/>
    </source>
</evidence>
<keyword evidence="2 6" id="KW-0378">Hydrolase</keyword>
<keyword evidence="4 6" id="KW-0456">Lyase</keyword>
<dbReference type="GO" id="GO:0046872">
    <property type="term" value="F:metal ion binding"/>
    <property type="evidence" value="ECO:0007669"/>
    <property type="project" value="UniProtKB-KW"/>
</dbReference>
<comment type="subunit">
    <text evidence="6">Homotrimer.</text>
</comment>
<comment type="function">
    <text evidence="6">Catalyzes the reversible cleavage of pseudouridine 5'-phosphate (PsiMP) to ribose 5-phosphate and uracil. Functions biologically in the cleavage direction, as part of a pseudouridine degradation pathway.</text>
</comment>
<dbReference type="AlphaFoldDB" id="A0A495JQ09"/>
<keyword evidence="5 6" id="KW-0326">Glycosidase</keyword>
<feature type="active site" description="Nucleophile" evidence="6">
    <location>
        <position position="188"/>
    </location>
</feature>
<comment type="cofactor">
    <cofactor evidence="6">
        <name>Mn(2+)</name>
        <dbReference type="ChEBI" id="CHEBI:29035"/>
    </cofactor>
    <text evidence="6">Binds 1 Mn(2+) ion per subunit.</text>
</comment>
<feature type="binding site" evidence="6">
    <location>
        <begin position="169"/>
        <end position="171"/>
    </location>
    <ligand>
        <name>substrate</name>
    </ligand>
</feature>
<evidence type="ECO:0000256" key="3">
    <source>
        <dbReference type="ARBA" id="ARBA00023211"/>
    </source>
</evidence>
<proteinExistence type="inferred from homology"/>
<evidence type="ECO:0000256" key="6">
    <source>
        <dbReference type="HAMAP-Rule" id="MF_01876"/>
    </source>
</evidence>
<comment type="catalytic activity">
    <reaction evidence="6">
        <text>D-ribose 5-phosphate + uracil = psi-UMP + H2O</text>
        <dbReference type="Rhea" id="RHEA:18337"/>
        <dbReference type="ChEBI" id="CHEBI:15377"/>
        <dbReference type="ChEBI" id="CHEBI:17568"/>
        <dbReference type="ChEBI" id="CHEBI:58380"/>
        <dbReference type="ChEBI" id="CHEBI:78346"/>
        <dbReference type="EC" id="4.2.1.70"/>
    </reaction>
</comment>
<keyword evidence="1 6" id="KW-0479">Metal-binding</keyword>
<dbReference type="InterPro" id="IPR022830">
    <property type="entry name" value="Indigdn_synthA-like"/>
</dbReference>
<dbReference type="Gene3D" id="3.40.1790.10">
    <property type="entry name" value="Indigoidine synthase domain"/>
    <property type="match status" value="1"/>
</dbReference>
<dbReference type="PANTHER" id="PTHR42909">
    <property type="entry name" value="ZGC:136858"/>
    <property type="match status" value="1"/>
</dbReference>
<evidence type="ECO:0000256" key="5">
    <source>
        <dbReference type="ARBA" id="ARBA00023295"/>
    </source>
</evidence>
<feature type="region of interest" description="Disordered" evidence="7">
    <location>
        <begin position="1"/>
        <end position="26"/>
    </location>
</feature>
<feature type="binding site" evidence="6">
    <location>
        <position position="167"/>
    </location>
    <ligand>
        <name>Mn(2+)</name>
        <dbReference type="ChEBI" id="CHEBI:29035"/>
    </ligand>
</feature>
<evidence type="ECO:0000256" key="7">
    <source>
        <dbReference type="SAM" id="MobiDB-lite"/>
    </source>
</evidence>
<dbReference type="GO" id="GO:0046113">
    <property type="term" value="P:nucleobase catabolic process"/>
    <property type="evidence" value="ECO:0007669"/>
    <property type="project" value="UniProtKB-UniRule"/>
</dbReference>
<name>A0A495JQ09_9ACTN</name>
<accession>A0A495JQ09</accession>
<evidence type="ECO:0000313" key="9">
    <source>
        <dbReference type="Proteomes" id="UP000277671"/>
    </source>
</evidence>
<evidence type="ECO:0000256" key="1">
    <source>
        <dbReference type="ARBA" id="ARBA00022723"/>
    </source>
</evidence>
<comment type="caution">
    <text evidence="8">The sequence shown here is derived from an EMBL/GenBank/DDBJ whole genome shotgun (WGS) entry which is preliminary data.</text>
</comment>
<dbReference type="HAMAP" id="MF_01876">
    <property type="entry name" value="PsiMP_glycosidase"/>
    <property type="match status" value="1"/>
</dbReference>
<sequence length="339" mass="34930">MTPQLSSLAGHRRRVHRNAHQPAPYRDHVTNFNIRYGAEVADARRGGRPIVALESTIVSHGLPRPDNLRVAREIEQAVRATGAVPATIGMVEGALVVGLDDAQLTRLASTDGVAKLSVRDLAVAAATGADGATTVAATSTVAAAAGIGVFATGGLGGVHREAAQTFDESADLTALARTPIAVVCAGVKSILDVGATLERLETLGVTVVGYRTRRFPGFFISDSGFELDWALETPEQIAAMLAARAEQGVQPGGVIVANPLPLDEQLDPELHDRTLADGLALMAGNGVTGKAVTPFLLSHFHASTSGASLAVNVRIILRNATLAGQIAVASAARNGITAG</sequence>
<gene>
    <name evidence="6" type="primary">psuG</name>
    <name evidence="8" type="ORF">BDK92_5315</name>
</gene>
<keyword evidence="3 6" id="KW-0464">Manganese</keyword>
<dbReference type="Proteomes" id="UP000277671">
    <property type="component" value="Unassembled WGS sequence"/>
</dbReference>
<dbReference type="SUPFAM" id="SSF110581">
    <property type="entry name" value="Indigoidine synthase A-like"/>
    <property type="match status" value="1"/>
</dbReference>
<dbReference type="GO" id="GO:0005737">
    <property type="term" value="C:cytoplasm"/>
    <property type="evidence" value="ECO:0007669"/>
    <property type="project" value="TreeGrafter"/>
</dbReference>
<dbReference type="Pfam" id="PF04227">
    <property type="entry name" value="Indigoidine_A"/>
    <property type="match status" value="1"/>
</dbReference>
<dbReference type="InterPro" id="IPR007342">
    <property type="entry name" value="PsuG"/>
</dbReference>
<feature type="compositionally biased region" description="Basic residues" evidence="7">
    <location>
        <begin position="10"/>
        <end position="19"/>
    </location>
</feature>